<feature type="compositionally biased region" description="Basic and acidic residues" evidence="1">
    <location>
        <begin position="19"/>
        <end position="30"/>
    </location>
</feature>
<dbReference type="Gene3D" id="1.10.287.1060">
    <property type="entry name" value="ESAT-6-like"/>
    <property type="match status" value="1"/>
</dbReference>
<proteinExistence type="predicted"/>
<evidence type="ECO:0000256" key="1">
    <source>
        <dbReference type="SAM" id="MobiDB-lite"/>
    </source>
</evidence>
<keyword evidence="3" id="KW-1185">Reference proteome</keyword>
<dbReference type="EMBL" id="BAAAOQ010000001">
    <property type="protein sequence ID" value="GAA2191088.1"/>
    <property type="molecule type" value="Genomic_DNA"/>
</dbReference>
<protein>
    <recommendedName>
        <fullName evidence="4">Excreted virulence factor EspC (Type VII ESX diderm)</fullName>
    </recommendedName>
</protein>
<name>A0ABN3BB35_9ACTN</name>
<evidence type="ECO:0000313" key="3">
    <source>
        <dbReference type="Proteomes" id="UP001501391"/>
    </source>
</evidence>
<accession>A0ABN3BB35</accession>
<sequence>MGASSDGYTVKSGMSGQAKELDGAGDDAGHIAEAVRPGRSYTDNVLGGPESAEAFNAFATAWETEATTLGSALHELAGKVRLAKGAYRGSDHAVATRAAAVPAGGTLTTMPTPAGDSALTTMPVYAERPSALTGY</sequence>
<gene>
    <name evidence="2" type="ORF">GCM10009787_02860</name>
</gene>
<evidence type="ECO:0008006" key="4">
    <source>
        <dbReference type="Google" id="ProtNLM"/>
    </source>
</evidence>
<organism evidence="2 3">
    <name type="scientific">Streptomyces bangladeshensis</name>
    <dbReference type="NCBI Taxonomy" id="295352"/>
    <lineage>
        <taxon>Bacteria</taxon>
        <taxon>Bacillati</taxon>
        <taxon>Actinomycetota</taxon>
        <taxon>Actinomycetes</taxon>
        <taxon>Kitasatosporales</taxon>
        <taxon>Streptomycetaceae</taxon>
        <taxon>Streptomyces</taxon>
    </lineage>
</organism>
<dbReference type="Proteomes" id="UP001501391">
    <property type="component" value="Unassembled WGS sequence"/>
</dbReference>
<evidence type="ECO:0000313" key="2">
    <source>
        <dbReference type="EMBL" id="GAA2191088.1"/>
    </source>
</evidence>
<dbReference type="RefSeq" id="WP_189397160.1">
    <property type="nucleotide sequence ID" value="NZ_BAAAOQ010000001.1"/>
</dbReference>
<comment type="caution">
    <text evidence="2">The sequence shown here is derived from an EMBL/GenBank/DDBJ whole genome shotgun (WGS) entry which is preliminary data.</text>
</comment>
<reference evidence="2 3" key="1">
    <citation type="journal article" date="2019" name="Int. J. Syst. Evol. Microbiol.">
        <title>The Global Catalogue of Microorganisms (GCM) 10K type strain sequencing project: providing services to taxonomists for standard genome sequencing and annotation.</title>
        <authorList>
            <consortium name="The Broad Institute Genomics Platform"/>
            <consortium name="The Broad Institute Genome Sequencing Center for Infectious Disease"/>
            <person name="Wu L."/>
            <person name="Ma J."/>
        </authorList>
    </citation>
    <scope>NUCLEOTIDE SEQUENCE [LARGE SCALE GENOMIC DNA]</scope>
    <source>
        <strain evidence="2 3">JCM 14924</strain>
    </source>
</reference>
<feature type="region of interest" description="Disordered" evidence="1">
    <location>
        <begin position="1"/>
        <end position="47"/>
    </location>
</feature>